<dbReference type="CDD" id="cd02966">
    <property type="entry name" value="TlpA_like_family"/>
    <property type="match status" value="1"/>
</dbReference>
<dbReference type="PANTHER" id="PTHR42852:SF17">
    <property type="entry name" value="THIOREDOXIN-LIKE PROTEIN HI_1115"/>
    <property type="match status" value="1"/>
</dbReference>
<feature type="domain" description="Thioredoxin" evidence="2">
    <location>
        <begin position="278"/>
        <end position="434"/>
    </location>
</feature>
<dbReference type="Proteomes" id="UP000291117">
    <property type="component" value="Unassembled WGS sequence"/>
</dbReference>
<evidence type="ECO:0000256" key="1">
    <source>
        <dbReference type="SAM" id="SignalP"/>
    </source>
</evidence>
<dbReference type="Pfam" id="PF00578">
    <property type="entry name" value="AhpC-TSA"/>
    <property type="match status" value="1"/>
</dbReference>
<dbReference type="PROSITE" id="PS51352">
    <property type="entry name" value="THIOREDOXIN_2"/>
    <property type="match status" value="1"/>
</dbReference>
<dbReference type="EMBL" id="SJSM01000016">
    <property type="protein sequence ID" value="TCC90993.1"/>
    <property type="molecule type" value="Genomic_DNA"/>
</dbReference>
<dbReference type="OrthoDB" id="634996at2"/>
<dbReference type="PANTHER" id="PTHR42852">
    <property type="entry name" value="THIOL:DISULFIDE INTERCHANGE PROTEIN DSBE"/>
    <property type="match status" value="1"/>
</dbReference>
<feature type="chain" id="PRO_5020951264" evidence="1">
    <location>
        <begin position="19"/>
        <end position="437"/>
    </location>
</feature>
<sequence length="437" mass="48625">MKILLTVISSLLLLNVSAQQHDALKTTAHPMAGKKLSINYVADSTLLSSAKQVSARVYFYSRAKQIAEENFSLEKKKGGWNGTLKIPDSTILVSVVFSTPDGKMLDNNHNKGYLMPVYKKEKPAQFAYATMADIFGGGPPDAAGLKKDQKQALIFMKQEMSVHPESEVELRSTFYNMLANSPEREDKVELLKKLNELKSDKEEELMMAQLYLSYFGGKKQADSLDKLLTVKFPNGNYVKNKALQAERSASKAESEPHGVVSKKTSINKAEILKNVQDNLVDEPVNPLTLKDIDGNTVSIDAVAGNGKVTVIDFWATWCKPCIASFPAMQRVMEQYRNNPSVQFFFICTMDQGDAVRNAKAFMAKNPYPFKVLMDEKTEDMNMYKAYSAYKATGGIPYKLVIDSRGHARARTSGFSGNDQELITELSAMIDIALKSKK</sequence>
<keyword evidence="1" id="KW-0732">Signal</keyword>
<dbReference type="Gene3D" id="3.40.30.10">
    <property type="entry name" value="Glutaredoxin"/>
    <property type="match status" value="1"/>
</dbReference>
<organism evidence="3 4">
    <name type="scientific">Pedobacter hiemivivus</name>
    <dbReference type="NCBI Taxonomy" id="2530454"/>
    <lineage>
        <taxon>Bacteria</taxon>
        <taxon>Pseudomonadati</taxon>
        <taxon>Bacteroidota</taxon>
        <taxon>Sphingobacteriia</taxon>
        <taxon>Sphingobacteriales</taxon>
        <taxon>Sphingobacteriaceae</taxon>
        <taxon>Pedobacter</taxon>
    </lineage>
</organism>
<dbReference type="AlphaFoldDB" id="A0A4R0MVV0"/>
<name>A0A4R0MVV0_9SPHI</name>
<evidence type="ECO:0000313" key="4">
    <source>
        <dbReference type="Proteomes" id="UP000291117"/>
    </source>
</evidence>
<dbReference type="GO" id="GO:0016209">
    <property type="term" value="F:antioxidant activity"/>
    <property type="evidence" value="ECO:0007669"/>
    <property type="project" value="InterPro"/>
</dbReference>
<feature type="signal peptide" evidence="1">
    <location>
        <begin position="1"/>
        <end position="18"/>
    </location>
</feature>
<dbReference type="InterPro" id="IPR036249">
    <property type="entry name" value="Thioredoxin-like_sf"/>
</dbReference>
<accession>A0A4R0MVV0</accession>
<gene>
    <name evidence="3" type="ORF">EZ444_19965</name>
</gene>
<evidence type="ECO:0000313" key="3">
    <source>
        <dbReference type="EMBL" id="TCC90993.1"/>
    </source>
</evidence>
<comment type="caution">
    <text evidence="3">The sequence shown here is derived from an EMBL/GenBank/DDBJ whole genome shotgun (WGS) entry which is preliminary data.</text>
</comment>
<dbReference type="InterPro" id="IPR013766">
    <property type="entry name" value="Thioredoxin_domain"/>
</dbReference>
<dbReference type="SUPFAM" id="SSF52833">
    <property type="entry name" value="Thioredoxin-like"/>
    <property type="match status" value="1"/>
</dbReference>
<keyword evidence="4" id="KW-1185">Reference proteome</keyword>
<dbReference type="InterPro" id="IPR050553">
    <property type="entry name" value="Thioredoxin_ResA/DsbE_sf"/>
</dbReference>
<proteinExistence type="predicted"/>
<evidence type="ECO:0000259" key="2">
    <source>
        <dbReference type="PROSITE" id="PS51352"/>
    </source>
</evidence>
<dbReference type="RefSeq" id="WP_131610920.1">
    <property type="nucleotide sequence ID" value="NZ_SJSM01000016.1"/>
</dbReference>
<protein>
    <submittedName>
        <fullName evidence="3">TlpA family protein disulfide reductase</fullName>
    </submittedName>
</protein>
<dbReference type="InterPro" id="IPR000866">
    <property type="entry name" value="AhpC/TSA"/>
</dbReference>
<reference evidence="3 4" key="1">
    <citation type="submission" date="2019-02" db="EMBL/GenBank/DDBJ databases">
        <title>Pedobacter sp. RP-3-8 sp. nov., isolated from Arctic soil.</title>
        <authorList>
            <person name="Dahal R.H."/>
        </authorList>
    </citation>
    <scope>NUCLEOTIDE SEQUENCE [LARGE SCALE GENOMIC DNA]</scope>
    <source>
        <strain evidence="3 4">RP-3-8</strain>
    </source>
</reference>
<dbReference type="GO" id="GO:0016491">
    <property type="term" value="F:oxidoreductase activity"/>
    <property type="evidence" value="ECO:0007669"/>
    <property type="project" value="InterPro"/>
</dbReference>